<dbReference type="GO" id="GO:0003727">
    <property type="term" value="F:single-stranded RNA binding"/>
    <property type="evidence" value="ECO:0007669"/>
    <property type="project" value="InterPro"/>
</dbReference>
<evidence type="ECO:0000313" key="8">
    <source>
        <dbReference type="Proteomes" id="UP000294914"/>
    </source>
</evidence>
<evidence type="ECO:0000256" key="1">
    <source>
        <dbReference type="ARBA" id="ARBA00008396"/>
    </source>
</evidence>
<keyword evidence="8" id="KW-1185">Reference proteome</keyword>
<gene>
    <name evidence="7" type="ORF">EDC23_2500</name>
</gene>
<feature type="compositionally biased region" description="Basic residues" evidence="5">
    <location>
        <begin position="110"/>
        <end position="129"/>
    </location>
</feature>
<dbReference type="PIRSF" id="PIRSF016821">
    <property type="entry name" value="HSP15"/>
    <property type="match status" value="1"/>
</dbReference>
<dbReference type="CDD" id="cd00165">
    <property type="entry name" value="S4"/>
    <property type="match status" value="1"/>
</dbReference>
<evidence type="ECO:0000256" key="4">
    <source>
        <dbReference type="PIRNR" id="PIRNR016821"/>
    </source>
</evidence>
<evidence type="ECO:0000256" key="2">
    <source>
        <dbReference type="ARBA" id="ARBA00022884"/>
    </source>
</evidence>
<comment type="caution">
    <text evidence="7">The sequence shown here is derived from an EMBL/GenBank/DDBJ whole genome shotgun (WGS) entry which is preliminary data.</text>
</comment>
<dbReference type="OrthoDB" id="9797176at2"/>
<keyword evidence="2 4" id="KW-0694">RNA-binding</keyword>
<feature type="region of interest" description="Disordered" evidence="5">
    <location>
        <begin position="91"/>
        <end position="136"/>
    </location>
</feature>
<sequence length="136" mass="15781">MSGLQATRVRLDKWLWAARFYKTRTQAMEAINGGHVRLNGQRTKPGAPLQIGDQILVRKQSLTFELTVRELSQRRGPASVAQQLYSEEAESIARREAQQAAQKEQARLNPHPKRKPDKRERRKIIRFVNKHTQERS</sequence>
<dbReference type="Pfam" id="PF01479">
    <property type="entry name" value="S4"/>
    <property type="match status" value="1"/>
</dbReference>
<name>A0A4R8IFJ4_9GAMM</name>
<evidence type="ECO:0000259" key="6">
    <source>
        <dbReference type="SMART" id="SM00363"/>
    </source>
</evidence>
<dbReference type="InterPro" id="IPR002942">
    <property type="entry name" value="S4_RNA-bd"/>
</dbReference>
<dbReference type="InterPro" id="IPR036986">
    <property type="entry name" value="S4_RNA-bd_sf"/>
</dbReference>
<keyword evidence="7" id="KW-0346">Stress response</keyword>
<evidence type="ECO:0000256" key="5">
    <source>
        <dbReference type="SAM" id="MobiDB-lite"/>
    </source>
</evidence>
<keyword evidence="3 4" id="KW-0238">DNA-binding</keyword>
<dbReference type="GO" id="GO:0034605">
    <property type="term" value="P:cellular response to heat"/>
    <property type="evidence" value="ECO:0007669"/>
    <property type="project" value="InterPro"/>
</dbReference>
<dbReference type="Gene3D" id="3.10.290.10">
    <property type="entry name" value="RNA-binding S4 domain"/>
    <property type="match status" value="1"/>
</dbReference>
<feature type="domain" description="RNA-binding S4" evidence="6">
    <location>
        <begin position="9"/>
        <end position="70"/>
    </location>
</feature>
<dbReference type="SMART" id="SM00363">
    <property type="entry name" value="S4"/>
    <property type="match status" value="1"/>
</dbReference>
<dbReference type="EMBL" id="SOQX01000008">
    <property type="protein sequence ID" value="TDX99290.1"/>
    <property type="molecule type" value="Genomic_DNA"/>
</dbReference>
<dbReference type="PROSITE" id="PS50889">
    <property type="entry name" value="S4"/>
    <property type="match status" value="1"/>
</dbReference>
<dbReference type="Proteomes" id="UP000294914">
    <property type="component" value="Unassembled WGS sequence"/>
</dbReference>
<reference evidence="7 8" key="1">
    <citation type="submission" date="2019-03" db="EMBL/GenBank/DDBJ databases">
        <title>Genomic Encyclopedia of Type Strains, Phase IV (KMG-IV): sequencing the most valuable type-strain genomes for metagenomic binning, comparative biology and taxonomic classification.</title>
        <authorList>
            <person name="Goeker M."/>
        </authorList>
    </citation>
    <scope>NUCLEOTIDE SEQUENCE [LARGE SCALE GENOMIC DNA]</scope>
    <source>
        <strain evidence="7 8">DSM 16326</strain>
    </source>
</reference>
<dbReference type="RefSeq" id="WP_134085027.1">
    <property type="nucleotide sequence ID" value="NZ_SOQX01000008.1"/>
</dbReference>
<proteinExistence type="inferred from homology"/>
<organism evidence="7 8">
    <name type="scientific">Thiohalophilus thiocyanatoxydans</name>
    <dbReference type="NCBI Taxonomy" id="381308"/>
    <lineage>
        <taxon>Bacteria</taxon>
        <taxon>Pseudomonadati</taxon>
        <taxon>Pseudomonadota</taxon>
        <taxon>Gammaproteobacteria</taxon>
        <taxon>Thiohalomonadales</taxon>
        <taxon>Thiohalophilaceae</taxon>
        <taxon>Thiohalophilus</taxon>
    </lineage>
</organism>
<comment type="similarity">
    <text evidence="1 4">Belongs to the HSP15 family.</text>
</comment>
<dbReference type="InterPro" id="IPR025708">
    <property type="entry name" value="HSP15"/>
</dbReference>
<dbReference type="AlphaFoldDB" id="A0A4R8IFJ4"/>
<evidence type="ECO:0000256" key="3">
    <source>
        <dbReference type="ARBA" id="ARBA00023125"/>
    </source>
</evidence>
<protein>
    <recommendedName>
        <fullName evidence="4">Heat shock protein 15</fullName>
    </recommendedName>
</protein>
<dbReference type="GO" id="GO:0003677">
    <property type="term" value="F:DNA binding"/>
    <property type="evidence" value="ECO:0007669"/>
    <property type="project" value="UniProtKB-KW"/>
</dbReference>
<accession>A0A4R8IFJ4</accession>
<dbReference type="GO" id="GO:0043023">
    <property type="term" value="F:ribosomal large subunit binding"/>
    <property type="evidence" value="ECO:0007669"/>
    <property type="project" value="InterPro"/>
</dbReference>
<dbReference type="SUPFAM" id="SSF55174">
    <property type="entry name" value="Alpha-L RNA-binding motif"/>
    <property type="match status" value="1"/>
</dbReference>
<evidence type="ECO:0000313" key="7">
    <source>
        <dbReference type="EMBL" id="TDX99290.1"/>
    </source>
</evidence>